<evidence type="ECO:0000259" key="3">
    <source>
        <dbReference type="PROSITE" id="PS50222"/>
    </source>
</evidence>
<reference evidence="4" key="1">
    <citation type="submission" date="2018-01" db="EMBL/GenBank/DDBJ databases">
        <authorList>
            <person name="Mao J.F."/>
        </authorList>
    </citation>
    <scope>NUCLEOTIDE SEQUENCE</scope>
    <source>
        <strain evidence="4">Huo1</strain>
        <tissue evidence="4">Leaf</tissue>
    </source>
</reference>
<evidence type="ECO:0000256" key="1">
    <source>
        <dbReference type="ARBA" id="ARBA00022837"/>
    </source>
</evidence>
<dbReference type="CDD" id="cd00051">
    <property type="entry name" value="EFh"/>
    <property type="match status" value="1"/>
</dbReference>
<dbReference type="SMART" id="SM00054">
    <property type="entry name" value="EFh"/>
    <property type="match status" value="1"/>
</dbReference>
<keyword evidence="5" id="KW-1185">Reference proteome</keyword>
<dbReference type="Gene3D" id="1.10.238.10">
    <property type="entry name" value="EF-hand"/>
    <property type="match status" value="1"/>
</dbReference>
<gene>
    <name evidence="4" type="ORF">SASPL_102492</name>
</gene>
<dbReference type="PROSITE" id="PS50222">
    <property type="entry name" value="EF_HAND_2"/>
    <property type="match status" value="1"/>
</dbReference>
<dbReference type="AlphaFoldDB" id="A0A8X8YRC4"/>
<organism evidence="4">
    <name type="scientific">Salvia splendens</name>
    <name type="common">Scarlet sage</name>
    <dbReference type="NCBI Taxonomy" id="180675"/>
    <lineage>
        <taxon>Eukaryota</taxon>
        <taxon>Viridiplantae</taxon>
        <taxon>Streptophyta</taxon>
        <taxon>Embryophyta</taxon>
        <taxon>Tracheophyta</taxon>
        <taxon>Spermatophyta</taxon>
        <taxon>Magnoliopsida</taxon>
        <taxon>eudicotyledons</taxon>
        <taxon>Gunneridae</taxon>
        <taxon>Pentapetalae</taxon>
        <taxon>asterids</taxon>
        <taxon>lamiids</taxon>
        <taxon>Lamiales</taxon>
        <taxon>Lamiaceae</taxon>
        <taxon>Nepetoideae</taxon>
        <taxon>Mentheae</taxon>
        <taxon>Salviinae</taxon>
        <taxon>Salvia</taxon>
        <taxon>Salvia subgen. Calosphace</taxon>
        <taxon>core Calosphace</taxon>
    </lineage>
</organism>
<evidence type="ECO:0000256" key="2">
    <source>
        <dbReference type="SAM" id="MobiDB-lite"/>
    </source>
</evidence>
<feature type="compositionally biased region" description="Basic residues" evidence="2">
    <location>
        <begin position="1"/>
        <end position="10"/>
    </location>
</feature>
<protein>
    <recommendedName>
        <fullName evidence="3">EF-hand domain-containing protein</fullName>
    </recommendedName>
</protein>
<dbReference type="SUPFAM" id="SSF47473">
    <property type="entry name" value="EF-hand"/>
    <property type="match status" value="1"/>
</dbReference>
<dbReference type="Pfam" id="PF13202">
    <property type="entry name" value="EF-hand_5"/>
    <property type="match status" value="1"/>
</dbReference>
<proteinExistence type="predicted"/>
<feature type="domain" description="EF-hand" evidence="3">
    <location>
        <begin position="27"/>
        <end position="62"/>
    </location>
</feature>
<sequence length="85" mass="9380">MGLRSLFKKKKEPEPDNDSLPIAMASRMEDELEKVFKKFDANGDGRICAEELGAIMSSLGHPASEEELRGMTALLHRPPLQGVVN</sequence>
<feature type="region of interest" description="Disordered" evidence="2">
    <location>
        <begin position="1"/>
        <end position="20"/>
    </location>
</feature>
<dbReference type="PROSITE" id="PS00018">
    <property type="entry name" value="EF_HAND_1"/>
    <property type="match status" value="1"/>
</dbReference>
<reference evidence="4" key="2">
    <citation type="submission" date="2020-08" db="EMBL/GenBank/DDBJ databases">
        <title>Plant Genome Project.</title>
        <authorList>
            <person name="Zhang R.-G."/>
        </authorList>
    </citation>
    <scope>NUCLEOTIDE SEQUENCE</scope>
    <source>
        <strain evidence="4">Huo1</strain>
        <tissue evidence="4">Leaf</tissue>
    </source>
</reference>
<dbReference type="EMBL" id="PNBA02000001">
    <property type="protein sequence ID" value="KAG6437573.1"/>
    <property type="molecule type" value="Genomic_DNA"/>
</dbReference>
<dbReference type="InterPro" id="IPR011992">
    <property type="entry name" value="EF-hand-dom_pair"/>
</dbReference>
<dbReference type="InterPro" id="IPR002048">
    <property type="entry name" value="EF_hand_dom"/>
</dbReference>
<evidence type="ECO:0000313" key="5">
    <source>
        <dbReference type="Proteomes" id="UP000298416"/>
    </source>
</evidence>
<dbReference type="GO" id="GO:0005509">
    <property type="term" value="F:calcium ion binding"/>
    <property type="evidence" value="ECO:0007669"/>
    <property type="project" value="InterPro"/>
</dbReference>
<comment type="caution">
    <text evidence="4">The sequence shown here is derived from an EMBL/GenBank/DDBJ whole genome shotgun (WGS) entry which is preliminary data.</text>
</comment>
<keyword evidence="1" id="KW-0106">Calcium</keyword>
<dbReference type="Proteomes" id="UP000298416">
    <property type="component" value="Unassembled WGS sequence"/>
</dbReference>
<dbReference type="InterPro" id="IPR018247">
    <property type="entry name" value="EF_Hand_1_Ca_BS"/>
</dbReference>
<accession>A0A8X8YRC4</accession>
<evidence type="ECO:0000313" key="4">
    <source>
        <dbReference type="EMBL" id="KAG6437573.1"/>
    </source>
</evidence>
<name>A0A8X8YRC4_SALSN</name>